<dbReference type="SUPFAM" id="SSF54001">
    <property type="entry name" value="Cysteine proteinases"/>
    <property type="match status" value="1"/>
</dbReference>
<comment type="caution">
    <text evidence="5">The sequence shown here is derived from an EMBL/GenBank/DDBJ whole genome shotgun (WGS) entry which is preliminary data.</text>
</comment>
<keyword evidence="2" id="KW-0833">Ubl conjugation pathway</keyword>
<proteinExistence type="inferred from homology"/>
<dbReference type="InterPro" id="IPR038765">
    <property type="entry name" value="Papain-like_cys_pep_sf"/>
</dbReference>
<feature type="region of interest" description="Disordered" evidence="3">
    <location>
        <begin position="619"/>
        <end position="652"/>
    </location>
</feature>
<evidence type="ECO:0000313" key="6">
    <source>
        <dbReference type="Proteomes" id="UP000324629"/>
    </source>
</evidence>
<keyword evidence="2" id="KW-0788">Thiol protease</keyword>
<dbReference type="PROSITE" id="PS00973">
    <property type="entry name" value="USP_2"/>
    <property type="match status" value="1"/>
</dbReference>
<dbReference type="EC" id="3.4.19.12" evidence="2"/>
<comment type="similarity">
    <text evidence="2">Belongs to the peptidase C19 family.</text>
</comment>
<name>A0A5J4NDJ6_9TREM</name>
<feature type="compositionally biased region" description="Polar residues" evidence="3">
    <location>
        <begin position="126"/>
        <end position="138"/>
    </location>
</feature>
<evidence type="ECO:0000256" key="3">
    <source>
        <dbReference type="SAM" id="MobiDB-lite"/>
    </source>
</evidence>
<feature type="region of interest" description="Disordered" evidence="3">
    <location>
        <begin position="118"/>
        <end position="159"/>
    </location>
</feature>
<evidence type="ECO:0000259" key="4">
    <source>
        <dbReference type="PROSITE" id="PS50235"/>
    </source>
</evidence>
<dbReference type="InterPro" id="IPR018200">
    <property type="entry name" value="USP_CS"/>
</dbReference>
<reference evidence="5 6" key="1">
    <citation type="journal article" date="2019" name="Gigascience">
        <title>Whole-genome sequence of the oriental lung fluke Paragonimus westermani.</title>
        <authorList>
            <person name="Oey H."/>
            <person name="Zakrzewski M."/>
            <person name="Narain K."/>
            <person name="Devi K.R."/>
            <person name="Agatsuma T."/>
            <person name="Nawaratna S."/>
            <person name="Gobert G.N."/>
            <person name="Jones M.K."/>
            <person name="Ragan M.A."/>
            <person name="McManus D.P."/>
            <person name="Krause L."/>
        </authorList>
    </citation>
    <scope>NUCLEOTIDE SEQUENCE [LARGE SCALE GENOMIC DNA]</scope>
    <source>
        <strain evidence="5 6">IND2009</strain>
    </source>
</reference>
<dbReference type="Pfam" id="PF00443">
    <property type="entry name" value="UCH"/>
    <property type="match status" value="1"/>
</dbReference>
<evidence type="ECO:0000313" key="5">
    <source>
        <dbReference type="EMBL" id="KAA3673530.1"/>
    </source>
</evidence>
<dbReference type="GO" id="GO:0006508">
    <property type="term" value="P:proteolysis"/>
    <property type="evidence" value="ECO:0007669"/>
    <property type="project" value="UniProtKB-KW"/>
</dbReference>
<keyword evidence="2" id="KW-0645">Protease</keyword>
<dbReference type="Proteomes" id="UP000324629">
    <property type="component" value="Unassembled WGS sequence"/>
</dbReference>
<dbReference type="PROSITE" id="PS00972">
    <property type="entry name" value="USP_1"/>
    <property type="match status" value="1"/>
</dbReference>
<dbReference type="AlphaFoldDB" id="A0A5J4NDJ6"/>
<dbReference type="EMBL" id="QNGE01003856">
    <property type="protein sequence ID" value="KAA3673530.1"/>
    <property type="molecule type" value="Genomic_DNA"/>
</dbReference>
<keyword evidence="2" id="KW-0378">Hydrolase</keyword>
<dbReference type="InterPro" id="IPR050185">
    <property type="entry name" value="Ub_carboxyl-term_hydrolase"/>
</dbReference>
<dbReference type="Gene3D" id="3.90.70.10">
    <property type="entry name" value="Cysteine proteinases"/>
    <property type="match status" value="1"/>
</dbReference>
<accession>A0A5J4NDJ6</accession>
<feature type="compositionally biased region" description="Polar residues" evidence="3">
    <location>
        <begin position="626"/>
        <end position="638"/>
    </location>
</feature>
<dbReference type="InterPro" id="IPR001394">
    <property type="entry name" value="Peptidase_C19_UCH"/>
</dbReference>
<dbReference type="GO" id="GO:0016579">
    <property type="term" value="P:protein deubiquitination"/>
    <property type="evidence" value="ECO:0007669"/>
    <property type="project" value="InterPro"/>
</dbReference>
<dbReference type="PANTHER" id="PTHR21646">
    <property type="entry name" value="UBIQUITIN CARBOXYL-TERMINAL HYDROLASE"/>
    <property type="match status" value="1"/>
</dbReference>
<protein>
    <recommendedName>
        <fullName evidence="2">Ubiquitin carboxyl-terminal hydrolase</fullName>
        <ecNumber evidence="2">3.4.19.12</ecNumber>
    </recommendedName>
</protein>
<dbReference type="PROSITE" id="PS50235">
    <property type="entry name" value="USP_3"/>
    <property type="match status" value="1"/>
</dbReference>
<organism evidence="5 6">
    <name type="scientific">Paragonimus westermani</name>
    <dbReference type="NCBI Taxonomy" id="34504"/>
    <lineage>
        <taxon>Eukaryota</taxon>
        <taxon>Metazoa</taxon>
        <taxon>Spiralia</taxon>
        <taxon>Lophotrochozoa</taxon>
        <taxon>Platyhelminthes</taxon>
        <taxon>Trematoda</taxon>
        <taxon>Digenea</taxon>
        <taxon>Plagiorchiida</taxon>
        <taxon>Troglotremata</taxon>
        <taxon>Troglotrematidae</taxon>
        <taxon>Paragonimus</taxon>
    </lineage>
</organism>
<dbReference type="PANTHER" id="PTHR21646:SF23">
    <property type="entry name" value="UBIQUITIN CARBOXYL-TERMINAL HYDROLASE USP2"/>
    <property type="match status" value="1"/>
</dbReference>
<feature type="domain" description="USP" evidence="4">
    <location>
        <begin position="282"/>
        <end position="821"/>
    </location>
</feature>
<evidence type="ECO:0000256" key="1">
    <source>
        <dbReference type="ARBA" id="ARBA00000707"/>
    </source>
</evidence>
<comment type="catalytic activity">
    <reaction evidence="1 2">
        <text>Thiol-dependent hydrolysis of ester, thioester, amide, peptide and isopeptide bonds formed by the C-terminal Gly of ubiquitin (a 76-residue protein attached to proteins as an intracellular targeting signal).</text>
        <dbReference type="EC" id="3.4.19.12"/>
    </reaction>
</comment>
<dbReference type="InterPro" id="IPR028889">
    <property type="entry name" value="USP"/>
</dbReference>
<sequence>MQNNGVAGARTVNTGSSTALNSATDSVSYGQNLVFPVASNSHRQHTSKANATRLEELFTSKRTVTSVSDSRRSSYSRRLSTEEVSVRPRLETGDRFQQSSLFSRRGSPIKWEIQSVSGSKDCDYGSSRSKGPSYNTNKMAVPSDRDGERSLTRSGPTSQDSLKGICVVGNLVNMFEGATITASKTDLLNNRSMSSLSTELAPSQRLQPDILGNCPQLSNLTGSTKEGHRTQDSSEIVTCERRTEQHTDTQSGVTVIRMTNPDVKSRQDLPSDFDRPHLQPYVGLYNHGNTCYMSAIFQCLRFTPALFKTCTGHSEKAAPSERLLQSLAVLFRSMAEKANHRKLYDDVERIRTEIGRTDPCYKSSEQQDALEFLVCLLDSLHSEIQQSCDGKLDSYNASVTTNVGLCPQPLDMKLNEPTSFLSELPMTGVSSLGKKSGRVFSGWIRSRKKQTGKKSTGQTANPYTGRLNDVSLREYQKSALTDAFVEPANYIHPAIRAWENEISRESSYIKETFMGQLQTYRKCLKCWSETLSYGIVWNLSVPIPDSSVFPDPNHQTVVNGSIRYGGSVLAPDAIKQNHPPVRDRPKLLYDGLSQFSGSQSWPTRNAVKLFDSSNAPTCRQPWDPEQTVNPTYRPTTNQPCPPANMLPTQRSTVKTSVRRVTLSQCLQACMATEVLDDSDRPWCDHCKEKTVCLIQNTISRLPDVLIIHILRFHNGDRRQKNCVHVDFDVTLDMSKYTTSEYEKQHPLPLGDHSLIYRLYAVVYHDGALSFGHYTAACQVTNSDGNRPDEAQWFEFDDECVKETNLDLVNRSSAYILFYERESSPSKPMKTYFDPSAKIDDDFVRSDVQTTWL</sequence>
<gene>
    <name evidence="5" type="ORF">DEA37_0014817</name>
</gene>
<feature type="region of interest" description="Disordered" evidence="3">
    <location>
        <begin position="62"/>
        <end position="84"/>
    </location>
</feature>
<dbReference type="GO" id="GO:0004843">
    <property type="term" value="F:cysteine-type deubiquitinase activity"/>
    <property type="evidence" value="ECO:0007669"/>
    <property type="project" value="UniProtKB-UniRule"/>
</dbReference>
<keyword evidence="6" id="KW-1185">Reference proteome</keyword>
<evidence type="ECO:0000256" key="2">
    <source>
        <dbReference type="RuleBase" id="RU366025"/>
    </source>
</evidence>